<dbReference type="Pfam" id="PF04134">
    <property type="entry name" value="DCC1-like"/>
    <property type="match status" value="1"/>
</dbReference>
<dbReference type="Proteomes" id="UP001497516">
    <property type="component" value="Chromosome 1"/>
</dbReference>
<organism evidence="1 2">
    <name type="scientific">Linum trigynum</name>
    <dbReference type="NCBI Taxonomy" id="586398"/>
    <lineage>
        <taxon>Eukaryota</taxon>
        <taxon>Viridiplantae</taxon>
        <taxon>Streptophyta</taxon>
        <taxon>Embryophyta</taxon>
        <taxon>Tracheophyta</taxon>
        <taxon>Spermatophyta</taxon>
        <taxon>Magnoliopsida</taxon>
        <taxon>eudicotyledons</taxon>
        <taxon>Gunneridae</taxon>
        <taxon>Pentapetalae</taxon>
        <taxon>rosids</taxon>
        <taxon>fabids</taxon>
        <taxon>Malpighiales</taxon>
        <taxon>Linaceae</taxon>
        <taxon>Linum</taxon>
    </lineage>
</organism>
<dbReference type="PANTHER" id="PTHR33639">
    <property type="entry name" value="THIOL-DISULFIDE OXIDOREDUCTASE DCC"/>
    <property type="match status" value="1"/>
</dbReference>
<dbReference type="GO" id="GO:0015035">
    <property type="term" value="F:protein-disulfide reductase activity"/>
    <property type="evidence" value="ECO:0007669"/>
    <property type="project" value="InterPro"/>
</dbReference>
<dbReference type="AlphaFoldDB" id="A0AAV2CKX0"/>
<dbReference type="InterPro" id="IPR007263">
    <property type="entry name" value="DCC1-like"/>
</dbReference>
<evidence type="ECO:0000313" key="2">
    <source>
        <dbReference type="Proteomes" id="UP001497516"/>
    </source>
</evidence>
<accession>A0AAV2CKX0</accession>
<dbReference type="InterPro" id="IPR052927">
    <property type="entry name" value="DCC_oxidoreductase"/>
</dbReference>
<dbReference type="PANTHER" id="PTHR33639:SF1">
    <property type="entry name" value="T23E23.25"/>
    <property type="match status" value="1"/>
</dbReference>
<evidence type="ECO:0000313" key="1">
    <source>
        <dbReference type="EMBL" id="CAL1357207.1"/>
    </source>
</evidence>
<keyword evidence="2" id="KW-1185">Reference proteome</keyword>
<sequence length="81" mass="9242">MDCENLLLQPAAALKVLSHLPPPYSALSSLLIVPAPIRDAVYDHVAERRFDWFGKANDCFVLNDKELLDRFIDKSQLTRMK</sequence>
<dbReference type="EMBL" id="OZ034813">
    <property type="protein sequence ID" value="CAL1357207.1"/>
    <property type="molecule type" value="Genomic_DNA"/>
</dbReference>
<protein>
    <submittedName>
        <fullName evidence="1">Uncharacterized protein</fullName>
    </submittedName>
</protein>
<reference evidence="1 2" key="1">
    <citation type="submission" date="2024-04" db="EMBL/GenBank/DDBJ databases">
        <authorList>
            <person name="Fracassetti M."/>
        </authorList>
    </citation>
    <scope>NUCLEOTIDE SEQUENCE [LARGE SCALE GENOMIC DNA]</scope>
</reference>
<gene>
    <name evidence="1" type="ORF">LTRI10_LOCUS4857</name>
</gene>
<name>A0AAV2CKX0_9ROSI</name>
<proteinExistence type="predicted"/>